<evidence type="ECO:0000256" key="1">
    <source>
        <dbReference type="SAM" id="MobiDB-lite"/>
    </source>
</evidence>
<dbReference type="Proteomes" id="UP000017836">
    <property type="component" value="Unassembled WGS sequence"/>
</dbReference>
<organism evidence="2 3">
    <name type="scientific">Amborella trichopoda</name>
    <dbReference type="NCBI Taxonomy" id="13333"/>
    <lineage>
        <taxon>Eukaryota</taxon>
        <taxon>Viridiplantae</taxon>
        <taxon>Streptophyta</taxon>
        <taxon>Embryophyta</taxon>
        <taxon>Tracheophyta</taxon>
        <taxon>Spermatophyta</taxon>
        <taxon>Magnoliopsida</taxon>
        <taxon>Amborellales</taxon>
        <taxon>Amborellaceae</taxon>
        <taxon>Amborella</taxon>
    </lineage>
</organism>
<accession>W1NM92</accession>
<gene>
    <name evidence="2" type="ORF">AMTR_s00074p00187130</name>
</gene>
<dbReference type="EMBL" id="KI396637">
    <property type="protein sequence ID" value="ERM96992.1"/>
    <property type="molecule type" value="Genomic_DNA"/>
</dbReference>
<sequence length="282" mass="32836">MVEGEFRELPPDATRVQVYRYTRAYLLFLISVTIFVDASVSKVPTRTKRWEPLKKYHGNPHNLMPPIRQEFDNLQPNEPDEVTSDDRQQAYQTGMCIATLIFDDIAESYMADRKILTMGCPQRTKAWYNPMSHPLIHNIANPPKDILQPHIQEEEDVVPAHEPQYIMRPRGYEDRLASTVMLAEALTLRHKWYPEVYNLVNNTFETLSKFVPVDMGNVEARMEILQRQYNDIGVLDKARHDGVGESSRIVEDLAPSTQPAVEEPRKYNTPKKQYQLKRRRLV</sequence>
<feature type="region of interest" description="Disordered" evidence="1">
    <location>
        <begin position="254"/>
        <end position="273"/>
    </location>
</feature>
<feature type="region of interest" description="Disordered" evidence="1">
    <location>
        <begin position="59"/>
        <end position="85"/>
    </location>
</feature>
<proteinExistence type="predicted"/>
<dbReference type="AlphaFoldDB" id="W1NM92"/>
<evidence type="ECO:0000313" key="2">
    <source>
        <dbReference type="EMBL" id="ERM96992.1"/>
    </source>
</evidence>
<dbReference type="Gramene" id="ERM96992">
    <property type="protein sequence ID" value="ERM96992"/>
    <property type="gene ID" value="AMTR_s00074p00187130"/>
</dbReference>
<protein>
    <submittedName>
        <fullName evidence="2">Uncharacterized protein</fullName>
    </submittedName>
</protein>
<reference evidence="3" key="1">
    <citation type="journal article" date="2013" name="Science">
        <title>The Amborella genome and the evolution of flowering plants.</title>
        <authorList>
            <consortium name="Amborella Genome Project"/>
        </authorList>
    </citation>
    <scope>NUCLEOTIDE SEQUENCE [LARGE SCALE GENOMIC DNA]</scope>
</reference>
<evidence type="ECO:0000313" key="3">
    <source>
        <dbReference type="Proteomes" id="UP000017836"/>
    </source>
</evidence>
<dbReference type="HOGENOM" id="CLU_058703_0_0_1"/>
<name>W1NM92_AMBTC</name>
<keyword evidence="3" id="KW-1185">Reference proteome</keyword>